<dbReference type="AlphaFoldDB" id="A0AAN4ZJK7"/>
<accession>A0AAN4ZJK7</accession>
<name>A0AAN4ZJK7_9BILA</name>
<feature type="non-terminal residue" evidence="2">
    <location>
        <position position="1"/>
    </location>
</feature>
<feature type="transmembrane region" description="Helical" evidence="1">
    <location>
        <begin position="89"/>
        <end position="110"/>
    </location>
</feature>
<reference evidence="3" key="1">
    <citation type="submission" date="2022-10" db="EMBL/GenBank/DDBJ databases">
        <title>Genome assembly of Pristionchus species.</title>
        <authorList>
            <person name="Yoshida K."/>
            <person name="Sommer R.J."/>
        </authorList>
    </citation>
    <scope>NUCLEOTIDE SEQUENCE [LARGE SCALE GENOMIC DNA]</scope>
    <source>
        <strain evidence="3">RS5460</strain>
    </source>
</reference>
<evidence type="ECO:0000256" key="1">
    <source>
        <dbReference type="SAM" id="Phobius"/>
    </source>
</evidence>
<protein>
    <submittedName>
        <fullName evidence="2">Uncharacterized protein</fullName>
    </submittedName>
</protein>
<organism evidence="2 3">
    <name type="scientific">Pristionchus mayeri</name>
    <dbReference type="NCBI Taxonomy" id="1317129"/>
    <lineage>
        <taxon>Eukaryota</taxon>
        <taxon>Metazoa</taxon>
        <taxon>Ecdysozoa</taxon>
        <taxon>Nematoda</taxon>
        <taxon>Chromadorea</taxon>
        <taxon>Rhabditida</taxon>
        <taxon>Rhabditina</taxon>
        <taxon>Diplogasteromorpha</taxon>
        <taxon>Diplogasteroidea</taxon>
        <taxon>Neodiplogasteridae</taxon>
        <taxon>Pristionchus</taxon>
    </lineage>
</organism>
<feature type="transmembrane region" description="Helical" evidence="1">
    <location>
        <begin position="49"/>
        <end position="69"/>
    </location>
</feature>
<sequence>YVMPKLQIWANFFSPIICIASVVVYVIIIVKVRRNLVQDSANRSFFRCVSRLTVVTFTICMAEFILPISRIVEEAVRIASRNSSTREEIFAPIWNTIALFVSNSIGVWMFI</sequence>
<evidence type="ECO:0000313" key="3">
    <source>
        <dbReference type="Proteomes" id="UP001328107"/>
    </source>
</evidence>
<proteinExistence type="predicted"/>
<gene>
    <name evidence="2" type="ORF">PMAYCL1PPCAC_10436</name>
</gene>
<feature type="transmembrane region" description="Helical" evidence="1">
    <location>
        <begin position="6"/>
        <end position="28"/>
    </location>
</feature>
<dbReference type="Proteomes" id="UP001328107">
    <property type="component" value="Unassembled WGS sequence"/>
</dbReference>
<dbReference type="EMBL" id="BTRK01000003">
    <property type="protein sequence ID" value="GMR40241.1"/>
    <property type="molecule type" value="Genomic_DNA"/>
</dbReference>
<keyword evidence="1" id="KW-1133">Transmembrane helix</keyword>
<keyword evidence="3" id="KW-1185">Reference proteome</keyword>
<feature type="non-terminal residue" evidence="2">
    <location>
        <position position="111"/>
    </location>
</feature>
<comment type="caution">
    <text evidence="2">The sequence shown here is derived from an EMBL/GenBank/DDBJ whole genome shotgun (WGS) entry which is preliminary data.</text>
</comment>
<keyword evidence="1" id="KW-0812">Transmembrane</keyword>
<evidence type="ECO:0000313" key="2">
    <source>
        <dbReference type="EMBL" id="GMR40241.1"/>
    </source>
</evidence>
<keyword evidence="1" id="KW-0472">Membrane</keyword>